<dbReference type="AlphaFoldDB" id="Q72XT6"/>
<dbReference type="EMBL" id="AE017194">
    <property type="protein sequence ID" value="AAS44188.1"/>
    <property type="molecule type" value="Genomic_DNA"/>
</dbReference>
<protein>
    <submittedName>
        <fullName evidence="1">Uncharacterized protein</fullName>
    </submittedName>
</protein>
<dbReference type="Proteomes" id="UP000002527">
    <property type="component" value="Chromosome"/>
</dbReference>
<organism evidence="1 2">
    <name type="scientific">Bacillus cereus (strain ATCC 10987 / NRS 248)</name>
    <dbReference type="NCBI Taxonomy" id="222523"/>
    <lineage>
        <taxon>Bacteria</taxon>
        <taxon>Bacillati</taxon>
        <taxon>Bacillota</taxon>
        <taxon>Bacilli</taxon>
        <taxon>Bacillales</taxon>
        <taxon>Bacillaceae</taxon>
        <taxon>Bacillus</taxon>
        <taxon>Bacillus cereus group</taxon>
    </lineage>
</organism>
<sequence length="30" mass="3515">MLNKRLSSYDNIKRKNDINGGEWVRGGMDF</sequence>
<accession>Q72XT6</accession>
<gene>
    <name evidence="1" type="ordered locus">BCE_5287</name>
</gene>
<proteinExistence type="predicted"/>
<evidence type="ECO:0000313" key="1">
    <source>
        <dbReference type="EMBL" id="AAS44188.1"/>
    </source>
</evidence>
<dbReference type="HOGENOM" id="CLU_3401948_0_0_9"/>
<evidence type="ECO:0000313" key="2">
    <source>
        <dbReference type="Proteomes" id="UP000002527"/>
    </source>
</evidence>
<dbReference type="KEGG" id="bca:BCE_5287"/>
<reference evidence="1 2" key="1">
    <citation type="journal article" date="2004" name="Nucleic Acids Res.">
        <title>The genome sequence of Bacillus cereus ATCC 10987 reveals metabolic adaptations and a large plasmid related to Bacillus anthracis pXO1.</title>
        <authorList>
            <person name="Rasko D.A."/>
            <person name="Ravel J."/>
            <person name="Okstad O.A."/>
            <person name="Helgason E."/>
            <person name="Cer R.Z."/>
            <person name="Jiang L."/>
            <person name="Shores K.A."/>
            <person name="Fouts D.E."/>
            <person name="Tourasse N.J."/>
            <person name="Angiuoli S.V."/>
            <person name="Kolonay J."/>
            <person name="Nelson W.C."/>
            <person name="Kolsto A.-B."/>
            <person name="Fraser C.M."/>
            <person name="Read T.D."/>
        </authorList>
    </citation>
    <scope>NUCLEOTIDE SEQUENCE [LARGE SCALE GENOMIC DNA]</scope>
    <source>
        <strain evidence="2">ATCC 10987 / NRS 248</strain>
    </source>
</reference>
<name>Q72XT6_BACC1</name>